<dbReference type="InterPro" id="IPR010466">
    <property type="entry name" value="DUF1058"/>
</dbReference>
<reference evidence="3 4" key="1">
    <citation type="submission" date="2023-01" db="EMBL/GenBank/DDBJ databases">
        <title>Complete genome sequence of Roseicyclus marinus strain Dej080120_10.</title>
        <authorList>
            <person name="Ueki S."/>
            <person name="Maruyama F."/>
        </authorList>
    </citation>
    <scope>NUCLEOTIDE SEQUENCE [LARGE SCALE GENOMIC DNA]</scope>
    <source>
        <strain evidence="3 4">Dej080120_10</strain>
    </source>
</reference>
<keyword evidence="2" id="KW-0732">Signal</keyword>
<keyword evidence="4" id="KW-1185">Reference proteome</keyword>
<accession>A0AA48H484</accession>
<feature type="chain" id="PRO_5046334372" evidence="2">
    <location>
        <begin position="28"/>
        <end position="226"/>
    </location>
</feature>
<organism evidence="3 4">
    <name type="scientific">Roseicyclus marinus</name>
    <dbReference type="NCBI Taxonomy" id="2161673"/>
    <lineage>
        <taxon>Bacteria</taxon>
        <taxon>Pseudomonadati</taxon>
        <taxon>Pseudomonadota</taxon>
        <taxon>Alphaproteobacteria</taxon>
        <taxon>Rhodobacterales</taxon>
        <taxon>Roseobacteraceae</taxon>
        <taxon>Roseicyclus</taxon>
    </lineage>
</organism>
<name>A0AA48H484_9RHOB</name>
<dbReference type="RefSeq" id="WP_338272163.1">
    <property type="nucleotide sequence ID" value="NZ_AP027266.1"/>
</dbReference>
<proteinExistence type="predicted"/>
<dbReference type="KEGG" id="rmai:MACH21_24160"/>
<dbReference type="Proteomes" id="UP001337723">
    <property type="component" value="Chromosome"/>
</dbReference>
<evidence type="ECO:0000256" key="1">
    <source>
        <dbReference type="SAM" id="MobiDB-lite"/>
    </source>
</evidence>
<evidence type="ECO:0000313" key="3">
    <source>
        <dbReference type="EMBL" id="BDW86239.1"/>
    </source>
</evidence>
<gene>
    <name evidence="3" type="ORF">MACH21_24160</name>
</gene>
<dbReference type="Pfam" id="PF06347">
    <property type="entry name" value="SH3_4"/>
    <property type="match status" value="2"/>
</dbReference>
<dbReference type="AlphaFoldDB" id="A0AA48H484"/>
<dbReference type="Gene3D" id="2.30.30.40">
    <property type="entry name" value="SH3 Domains"/>
    <property type="match status" value="1"/>
</dbReference>
<feature type="compositionally biased region" description="Low complexity" evidence="1">
    <location>
        <begin position="42"/>
        <end position="57"/>
    </location>
</feature>
<feature type="signal peptide" evidence="2">
    <location>
        <begin position="1"/>
        <end position="27"/>
    </location>
</feature>
<protein>
    <submittedName>
        <fullName evidence="3">RNA-binding protein</fullName>
    </submittedName>
</protein>
<sequence>MRKTMNRRGLRVAGMAVILAIGSAAMAEVPQITPVPRPLGLAPADTPAPQATAPAPDTNAAPALETALALAAADPAPASAPHDPTVGPVTGFPLPRYVSIKAAEANARRGPSRSHRIDWVFQRRDMPVMIVAEHGHWRRVVDRDGVGGWVHYTLLSGERTAIVEAARLPLYQRPDTSSMIRAEAERGVIGSLRECHGDWCEMEVAGFRGWVEVSGIWGVDPGESFE</sequence>
<evidence type="ECO:0000313" key="4">
    <source>
        <dbReference type="Proteomes" id="UP001337723"/>
    </source>
</evidence>
<evidence type="ECO:0000256" key="2">
    <source>
        <dbReference type="SAM" id="SignalP"/>
    </source>
</evidence>
<dbReference type="EMBL" id="AP027266">
    <property type="protein sequence ID" value="BDW86239.1"/>
    <property type="molecule type" value="Genomic_DNA"/>
</dbReference>
<feature type="region of interest" description="Disordered" evidence="1">
    <location>
        <begin position="38"/>
        <end position="57"/>
    </location>
</feature>